<dbReference type="CDD" id="cd00739">
    <property type="entry name" value="DHPS"/>
    <property type="match status" value="1"/>
</dbReference>
<dbReference type="AlphaFoldDB" id="A0A858R866"/>
<dbReference type="EMBL" id="CP051775">
    <property type="protein sequence ID" value="QJE73588.1"/>
    <property type="molecule type" value="Genomic_DNA"/>
</dbReference>
<dbReference type="GO" id="GO:0046654">
    <property type="term" value="P:tetrahydrofolate biosynthetic process"/>
    <property type="evidence" value="ECO:0007669"/>
    <property type="project" value="TreeGrafter"/>
</dbReference>
<reference evidence="10" key="1">
    <citation type="submission" date="2020-04" db="EMBL/GenBank/DDBJ databases">
        <title>A desert anoxygenic phototrophic bacterium fixes CO2 using RubisCO under aerobic conditions.</title>
        <authorList>
            <person name="Tang K."/>
        </authorList>
    </citation>
    <scope>NUCLEOTIDE SEQUENCE [LARGE SCALE GENOMIC DNA]</scope>
    <source>
        <strain evidence="10">MIMtkB3</strain>
    </source>
</reference>
<dbReference type="Proteomes" id="UP000501891">
    <property type="component" value="Chromosome"/>
</dbReference>
<evidence type="ECO:0000313" key="11">
    <source>
        <dbReference type="Proteomes" id="UP000501891"/>
    </source>
</evidence>
<keyword evidence="7" id="KW-0460">Magnesium</keyword>
<protein>
    <recommendedName>
        <fullName evidence="4">dihydropteroate synthase</fullName>
        <ecNumber evidence="4">2.5.1.15</ecNumber>
    </recommendedName>
</protein>
<sequence length="367" mass="38208">MTPTPLPRPARPADLYLRPAGLLSGTTAEEAVVAGQAAWLAGGPYAFPLVELAVREREATARALMPTAEVEGWAAALGDGFAARARRLLFDAITPRPAWAGLGLDRPLVIGVVNVTPDSFSDGGDHADPAAAVAHGLSLMQAGADILDVGGESTRPGADPVDPEEELARTLPVVRGLVEKGAVVSIDTRHARVMGAALEAGARIVNDVTALTGDPDSLPLVAKAGCPVVLMHMVGNPRTMQQDPRYHDAALDVFDALEERVEAARHAGIPPSRIAVDPGIGFGKTVEHNLHLLRHAALFHGLGCPILVGVSRKRFIGALSRGEPPKQRLGGSLAAGLATLGQGAQILRVHDVPETAQARSVWAALQG</sequence>
<evidence type="ECO:0000256" key="1">
    <source>
        <dbReference type="ARBA" id="ARBA00000012"/>
    </source>
</evidence>
<keyword evidence="5 10" id="KW-0808">Transferase</keyword>
<comment type="cofactor">
    <cofactor evidence="2">
        <name>Mg(2+)</name>
        <dbReference type="ChEBI" id="CHEBI:18420"/>
    </cofactor>
</comment>
<comment type="catalytic activity">
    <reaction evidence="1">
        <text>(7,8-dihydropterin-6-yl)methyl diphosphate + 4-aminobenzoate = 7,8-dihydropteroate + diphosphate</text>
        <dbReference type="Rhea" id="RHEA:19949"/>
        <dbReference type="ChEBI" id="CHEBI:17836"/>
        <dbReference type="ChEBI" id="CHEBI:17839"/>
        <dbReference type="ChEBI" id="CHEBI:33019"/>
        <dbReference type="ChEBI" id="CHEBI:72950"/>
        <dbReference type="EC" id="2.5.1.15"/>
    </reaction>
</comment>
<evidence type="ECO:0000259" key="9">
    <source>
        <dbReference type="PROSITE" id="PS50972"/>
    </source>
</evidence>
<dbReference type="Gene3D" id="3.20.20.20">
    <property type="entry name" value="Dihydropteroate synthase-like"/>
    <property type="match status" value="1"/>
</dbReference>
<dbReference type="KEGG" id="acru:HHL28_11270"/>
<dbReference type="PANTHER" id="PTHR20941:SF1">
    <property type="entry name" value="FOLIC ACID SYNTHESIS PROTEIN FOL1"/>
    <property type="match status" value="1"/>
</dbReference>
<dbReference type="Pfam" id="PF00809">
    <property type="entry name" value="Pterin_bind"/>
    <property type="match status" value="1"/>
</dbReference>
<evidence type="ECO:0000256" key="4">
    <source>
        <dbReference type="ARBA" id="ARBA00012458"/>
    </source>
</evidence>
<gene>
    <name evidence="10" type="primary">folP</name>
    <name evidence="10" type="ORF">HHL28_11270</name>
</gene>
<dbReference type="PROSITE" id="PS50972">
    <property type="entry name" value="PTERIN_BINDING"/>
    <property type="match status" value="1"/>
</dbReference>
<dbReference type="InterPro" id="IPR045031">
    <property type="entry name" value="DHP_synth-like"/>
</dbReference>
<evidence type="ECO:0000256" key="7">
    <source>
        <dbReference type="ARBA" id="ARBA00022842"/>
    </source>
</evidence>
<evidence type="ECO:0000313" key="10">
    <source>
        <dbReference type="EMBL" id="QJE73588.1"/>
    </source>
</evidence>
<keyword evidence="8" id="KW-0289">Folate biosynthesis</keyword>
<dbReference type="GO" id="GO:0046656">
    <property type="term" value="P:folic acid biosynthetic process"/>
    <property type="evidence" value="ECO:0007669"/>
    <property type="project" value="UniProtKB-KW"/>
</dbReference>
<organism evidence="10 11">
    <name type="scientific">Aerophototrophica crusticola</name>
    <dbReference type="NCBI Taxonomy" id="1709002"/>
    <lineage>
        <taxon>Bacteria</taxon>
        <taxon>Pseudomonadati</taxon>
        <taxon>Pseudomonadota</taxon>
        <taxon>Alphaproteobacteria</taxon>
        <taxon>Rhodospirillales</taxon>
        <taxon>Rhodospirillaceae</taxon>
        <taxon>Aerophototrophica</taxon>
    </lineage>
</organism>
<dbReference type="InterPro" id="IPR011005">
    <property type="entry name" value="Dihydropteroate_synth-like_sf"/>
</dbReference>
<accession>A0A858R866</accession>
<keyword evidence="11" id="KW-1185">Reference proteome</keyword>
<dbReference type="PANTHER" id="PTHR20941">
    <property type="entry name" value="FOLATE SYNTHESIS PROTEINS"/>
    <property type="match status" value="1"/>
</dbReference>
<dbReference type="GO" id="GO:0005829">
    <property type="term" value="C:cytosol"/>
    <property type="evidence" value="ECO:0007669"/>
    <property type="project" value="TreeGrafter"/>
</dbReference>
<keyword evidence="6" id="KW-0479">Metal-binding</keyword>
<evidence type="ECO:0000256" key="8">
    <source>
        <dbReference type="ARBA" id="ARBA00022909"/>
    </source>
</evidence>
<evidence type="ECO:0000256" key="3">
    <source>
        <dbReference type="ARBA" id="ARBA00004763"/>
    </source>
</evidence>
<evidence type="ECO:0000256" key="5">
    <source>
        <dbReference type="ARBA" id="ARBA00022679"/>
    </source>
</evidence>
<proteinExistence type="predicted"/>
<evidence type="ECO:0000256" key="2">
    <source>
        <dbReference type="ARBA" id="ARBA00001946"/>
    </source>
</evidence>
<feature type="domain" description="Pterin-binding" evidence="9">
    <location>
        <begin position="107"/>
        <end position="360"/>
    </location>
</feature>
<comment type="pathway">
    <text evidence="3">Cofactor biosynthesis; tetrahydrofolate biosynthesis; 7,8-dihydrofolate from 2-amino-4-hydroxy-6-hydroxymethyl-7,8-dihydropteridine diphosphate and 4-aminobenzoate: step 1/2.</text>
</comment>
<dbReference type="PROSITE" id="PS00793">
    <property type="entry name" value="DHPS_2"/>
    <property type="match status" value="1"/>
</dbReference>
<dbReference type="InterPro" id="IPR006390">
    <property type="entry name" value="DHP_synth_dom"/>
</dbReference>
<name>A0A858R866_9PROT</name>
<evidence type="ECO:0000256" key="6">
    <source>
        <dbReference type="ARBA" id="ARBA00022723"/>
    </source>
</evidence>
<dbReference type="GO" id="GO:0004156">
    <property type="term" value="F:dihydropteroate synthase activity"/>
    <property type="evidence" value="ECO:0007669"/>
    <property type="project" value="UniProtKB-EC"/>
</dbReference>
<dbReference type="NCBIfam" id="TIGR01496">
    <property type="entry name" value="DHPS"/>
    <property type="match status" value="1"/>
</dbReference>
<dbReference type="InterPro" id="IPR000489">
    <property type="entry name" value="Pterin-binding_dom"/>
</dbReference>
<dbReference type="EC" id="2.5.1.15" evidence="4"/>
<dbReference type="PROSITE" id="PS00792">
    <property type="entry name" value="DHPS_1"/>
    <property type="match status" value="1"/>
</dbReference>
<dbReference type="SUPFAM" id="SSF51717">
    <property type="entry name" value="Dihydropteroate synthetase-like"/>
    <property type="match status" value="1"/>
</dbReference>
<dbReference type="GO" id="GO:0046872">
    <property type="term" value="F:metal ion binding"/>
    <property type="evidence" value="ECO:0007669"/>
    <property type="project" value="UniProtKB-KW"/>
</dbReference>